<dbReference type="EMBL" id="PGCK01000009">
    <property type="protein sequence ID" value="MCD1295483.1"/>
    <property type="molecule type" value="Genomic_DNA"/>
</dbReference>
<dbReference type="GO" id="GO:0003824">
    <property type="term" value="F:catalytic activity"/>
    <property type="evidence" value="ECO:0007669"/>
    <property type="project" value="InterPro"/>
</dbReference>
<dbReference type="Pfam" id="PF04055">
    <property type="entry name" value="Radical_SAM"/>
    <property type="match status" value="1"/>
</dbReference>
<keyword evidence="2" id="KW-0479">Metal-binding</keyword>
<dbReference type="RefSeq" id="WP_230742338.1">
    <property type="nucleotide sequence ID" value="NZ_PGCK01000009.1"/>
</dbReference>
<protein>
    <submittedName>
        <fullName evidence="6">Radical SAM protein</fullName>
    </submittedName>
</protein>
<keyword evidence="4" id="KW-0411">Iron-sulfur</keyword>
<dbReference type="InterPro" id="IPR007197">
    <property type="entry name" value="rSAM"/>
</dbReference>
<dbReference type="InterPro" id="IPR058240">
    <property type="entry name" value="rSAM_sf"/>
</dbReference>
<evidence type="ECO:0000313" key="7">
    <source>
        <dbReference type="Proteomes" id="UP001320159"/>
    </source>
</evidence>
<proteinExistence type="predicted"/>
<dbReference type="AlphaFoldDB" id="A0AAP2W6M0"/>
<dbReference type="SUPFAM" id="SSF102114">
    <property type="entry name" value="Radical SAM enzymes"/>
    <property type="match status" value="1"/>
</dbReference>
<reference evidence="6 7" key="1">
    <citation type="submission" date="2017-11" db="EMBL/GenBank/DDBJ databases">
        <title>Isolation and Characterization of Family Methanocellaceae Species from Potential Methane Hydrate Area Offshore Southwestern Taiwan.</title>
        <authorList>
            <person name="Zhang W.-L."/>
            <person name="Chen W.-C."/>
            <person name="Lai M.-C."/>
            <person name="Chen S.-C."/>
        </authorList>
    </citation>
    <scope>NUCLEOTIDE SEQUENCE [LARGE SCALE GENOMIC DNA]</scope>
    <source>
        <strain evidence="6 7">CWC-04</strain>
    </source>
</reference>
<dbReference type="InterPro" id="IPR040085">
    <property type="entry name" value="MJ0674-like"/>
</dbReference>
<dbReference type="SFLD" id="SFLDS00029">
    <property type="entry name" value="Radical_SAM"/>
    <property type="match status" value="1"/>
</dbReference>
<evidence type="ECO:0000256" key="1">
    <source>
        <dbReference type="ARBA" id="ARBA00022691"/>
    </source>
</evidence>
<dbReference type="GO" id="GO:0051536">
    <property type="term" value="F:iron-sulfur cluster binding"/>
    <property type="evidence" value="ECO:0007669"/>
    <property type="project" value="UniProtKB-KW"/>
</dbReference>
<keyword evidence="1" id="KW-0949">S-adenosyl-L-methionine</keyword>
<accession>A0AAP2W6M0</accession>
<comment type="caution">
    <text evidence="6">The sequence shown here is derived from an EMBL/GenBank/DDBJ whole genome shotgun (WGS) entry which is preliminary data.</text>
</comment>
<sequence length="336" mass="38897">MLKRYKEILQGAPARHTLLKMVEVDNEFYRLDDDGLWALHDDRIKEYRDLLETAEIKGHGLEPKSTLLNVKIEIAKRMLKNCYYCEVRCGADRYVRPGACGVDFVSRISSEFLHYGEEPELVPSHTIFFEGCNLKCVYCQNWQISTMVSGPVAEPKRLCEAIERRHRQGSRNVNFVGGDPIPHLHTVLETIDCTRIGIPMIWNSNMYMTTDTMKLLEGAIDVYLADFRYGNDEHALKYSKVKNYWGVVTRNFLEAQCQAEVLVRQLVLPGHVECCTRPIIAWCAENLGRGVRFNLMFQYRPEYRAEEYPEIDRPLTMAEIRRATEIAKEYGLTDLV</sequence>
<evidence type="ECO:0000259" key="5">
    <source>
        <dbReference type="Pfam" id="PF04055"/>
    </source>
</evidence>
<evidence type="ECO:0000256" key="3">
    <source>
        <dbReference type="ARBA" id="ARBA00023004"/>
    </source>
</evidence>
<keyword evidence="7" id="KW-1185">Reference proteome</keyword>
<evidence type="ECO:0000256" key="4">
    <source>
        <dbReference type="ARBA" id="ARBA00023014"/>
    </source>
</evidence>
<evidence type="ECO:0000256" key="2">
    <source>
        <dbReference type="ARBA" id="ARBA00022723"/>
    </source>
</evidence>
<dbReference type="GO" id="GO:0046872">
    <property type="term" value="F:metal ion binding"/>
    <property type="evidence" value="ECO:0007669"/>
    <property type="project" value="UniProtKB-KW"/>
</dbReference>
<dbReference type="PANTHER" id="PTHR43075:SF1">
    <property type="entry name" value="FORMATE LYASE ACTIVATING ENZYME, PUTATIVE (AFU_ORTHOLOGUE AFUA_2G15630)-RELATED"/>
    <property type="match status" value="1"/>
</dbReference>
<gene>
    <name evidence="6" type="ORF">CUJ83_10780</name>
</gene>
<evidence type="ECO:0000313" key="6">
    <source>
        <dbReference type="EMBL" id="MCD1295483.1"/>
    </source>
</evidence>
<dbReference type="Gene3D" id="3.20.20.70">
    <property type="entry name" value="Aldolase class I"/>
    <property type="match status" value="1"/>
</dbReference>
<organism evidence="6 7">
    <name type="scientific">Methanooceanicella nereidis</name>
    <dbReference type="NCBI Taxonomy" id="2052831"/>
    <lineage>
        <taxon>Archaea</taxon>
        <taxon>Methanobacteriati</taxon>
        <taxon>Methanobacteriota</taxon>
        <taxon>Stenosarchaea group</taxon>
        <taxon>Methanomicrobia</taxon>
        <taxon>Methanocellales</taxon>
        <taxon>Methanocellaceae</taxon>
        <taxon>Methanooceanicella</taxon>
    </lineage>
</organism>
<name>A0AAP2W6M0_9EURY</name>
<dbReference type="SFLD" id="SFLDG01099">
    <property type="entry name" value="Uncharacterised_Radical_SAM_Su"/>
    <property type="match status" value="1"/>
</dbReference>
<dbReference type="Proteomes" id="UP001320159">
    <property type="component" value="Unassembled WGS sequence"/>
</dbReference>
<keyword evidence="3" id="KW-0408">Iron</keyword>
<dbReference type="PANTHER" id="PTHR43075">
    <property type="entry name" value="FORMATE LYASE ACTIVATING ENZYME, PUTATIVE (AFU_ORTHOLOGUE AFUA_2G15630)-RELATED"/>
    <property type="match status" value="1"/>
</dbReference>
<feature type="domain" description="Radical SAM core" evidence="5">
    <location>
        <begin position="127"/>
        <end position="253"/>
    </location>
</feature>
<dbReference type="InterPro" id="IPR013785">
    <property type="entry name" value="Aldolase_TIM"/>
</dbReference>